<keyword evidence="4 6" id="KW-1133">Transmembrane helix</keyword>
<feature type="transmembrane region" description="Helical" evidence="6">
    <location>
        <begin position="114"/>
        <end position="135"/>
    </location>
</feature>
<feature type="transmembrane region" description="Helical" evidence="6">
    <location>
        <begin position="53"/>
        <end position="70"/>
    </location>
</feature>
<dbReference type="Pfam" id="PF01184">
    <property type="entry name" value="Gpr1_Fun34_YaaH"/>
    <property type="match status" value="1"/>
</dbReference>
<evidence type="ECO:0000256" key="5">
    <source>
        <dbReference type="ARBA" id="ARBA00023136"/>
    </source>
</evidence>
<reference evidence="8" key="1">
    <citation type="journal article" date="2017" name="Genome Biol.">
        <title>Comparative genomics reveals high biological diversity and specific adaptations in the industrially and medically important fungal genus Aspergillus.</title>
        <authorList>
            <person name="de Vries R.P."/>
            <person name="Riley R."/>
            <person name="Wiebenga A."/>
            <person name="Aguilar-Osorio G."/>
            <person name="Amillis S."/>
            <person name="Uchima C.A."/>
            <person name="Anderluh G."/>
            <person name="Asadollahi M."/>
            <person name="Askin M."/>
            <person name="Barry K."/>
            <person name="Battaglia E."/>
            <person name="Bayram O."/>
            <person name="Benocci T."/>
            <person name="Braus-Stromeyer S.A."/>
            <person name="Caldana C."/>
            <person name="Canovas D."/>
            <person name="Cerqueira G.C."/>
            <person name="Chen F."/>
            <person name="Chen W."/>
            <person name="Choi C."/>
            <person name="Clum A."/>
            <person name="Dos Santos R.A."/>
            <person name="Damasio A.R."/>
            <person name="Diallinas G."/>
            <person name="Emri T."/>
            <person name="Fekete E."/>
            <person name="Flipphi M."/>
            <person name="Freyberg S."/>
            <person name="Gallo A."/>
            <person name="Gournas C."/>
            <person name="Habgood R."/>
            <person name="Hainaut M."/>
            <person name="Harispe M.L."/>
            <person name="Henrissat B."/>
            <person name="Hilden K.S."/>
            <person name="Hope R."/>
            <person name="Hossain A."/>
            <person name="Karabika E."/>
            <person name="Karaffa L."/>
            <person name="Karanyi Z."/>
            <person name="Krasevec N."/>
            <person name="Kuo A."/>
            <person name="Kusch H."/>
            <person name="LaButti K."/>
            <person name="Lagendijk E.L."/>
            <person name="Lapidus A."/>
            <person name="Levasseur A."/>
            <person name="Lindquist E."/>
            <person name="Lipzen A."/>
            <person name="Logrieco A.F."/>
            <person name="MacCabe A."/>
            <person name="Maekelae M.R."/>
            <person name="Malavazi I."/>
            <person name="Melin P."/>
            <person name="Meyer V."/>
            <person name="Mielnichuk N."/>
            <person name="Miskei M."/>
            <person name="Molnar A.P."/>
            <person name="Mule G."/>
            <person name="Ngan C.Y."/>
            <person name="Orejas M."/>
            <person name="Orosz E."/>
            <person name="Ouedraogo J.P."/>
            <person name="Overkamp K.M."/>
            <person name="Park H.-S."/>
            <person name="Perrone G."/>
            <person name="Piumi F."/>
            <person name="Punt P.J."/>
            <person name="Ram A.F."/>
            <person name="Ramon A."/>
            <person name="Rauscher S."/>
            <person name="Record E."/>
            <person name="Riano-Pachon D.M."/>
            <person name="Robert V."/>
            <person name="Roehrig J."/>
            <person name="Ruller R."/>
            <person name="Salamov A."/>
            <person name="Salih N.S."/>
            <person name="Samson R.A."/>
            <person name="Sandor E."/>
            <person name="Sanguinetti M."/>
            <person name="Schuetze T."/>
            <person name="Sepcic K."/>
            <person name="Shelest E."/>
            <person name="Sherlock G."/>
            <person name="Sophianopoulou V."/>
            <person name="Squina F.M."/>
            <person name="Sun H."/>
            <person name="Susca A."/>
            <person name="Todd R.B."/>
            <person name="Tsang A."/>
            <person name="Unkles S.E."/>
            <person name="van de Wiele N."/>
            <person name="van Rossen-Uffink D."/>
            <person name="Oliveira J.V."/>
            <person name="Vesth T.C."/>
            <person name="Visser J."/>
            <person name="Yu J.-H."/>
            <person name="Zhou M."/>
            <person name="Andersen M.R."/>
            <person name="Archer D.B."/>
            <person name="Baker S.E."/>
            <person name="Benoit I."/>
            <person name="Brakhage A.A."/>
            <person name="Braus G.H."/>
            <person name="Fischer R."/>
            <person name="Frisvad J.C."/>
            <person name="Goldman G.H."/>
            <person name="Houbraken J."/>
            <person name="Oakley B."/>
            <person name="Pocsi I."/>
            <person name="Scazzocchio C."/>
            <person name="Seiboth B."/>
            <person name="vanKuyk P.A."/>
            <person name="Wortman J."/>
            <person name="Dyer P.S."/>
            <person name="Grigoriev I.V."/>
        </authorList>
    </citation>
    <scope>NUCLEOTIDE SEQUENCE [LARGE SCALE GENOMIC DNA]</scope>
    <source>
        <strain evidence="8">CBS 516.65</strain>
    </source>
</reference>
<evidence type="ECO:0000256" key="4">
    <source>
        <dbReference type="ARBA" id="ARBA00022989"/>
    </source>
</evidence>
<dbReference type="STRING" id="1160497.A0A1L9V490"/>
<dbReference type="EMBL" id="KV878928">
    <property type="protein sequence ID" value="OJJ78755.1"/>
    <property type="molecule type" value="Genomic_DNA"/>
</dbReference>
<protein>
    <recommendedName>
        <fullName evidence="9">GPR1/FUN34/yaaH family protein</fullName>
    </recommendedName>
</protein>
<name>A0A1L9V490_ASPGL</name>
<dbReference type="GO" id="GO:0015123">
    <property type="term" value="F:acetate transmembrane transporter activity"/>
    <property type="evidence" value="ECO:0007669"/>
    <property type="project" value="TreeGrafter"/>
</dbReference>
<evidence type="ECO:0000313" key="8">
    <source>
        <dbReference type="Proteomes" id="UP000184300"/>
    </source>
</evidence>
<accession>A0A1L9V490</accession>
<keyword evidence="5 6" id="KW-0472">Membrane</keyword>
<dbReference type="NCBIfam" id="NF038013">
    <property type="entry name" value="AceTr_1"/>
    <property type="match status" value="1"/>
</dbReference>
<comment type="similarity">
    <text evidence="2">Belongs to the acetate uptake transporter (AceTr) (TC 2.A.96) family.</text>
</comment>
<evidence type="ECO:0000256" key="2">
    <source>
        <dbReference type="ARBA" id="ARBA00005587"/>
    </source>
</evidence>
<evidence type="ECO:0000256" key="3">
    <source>
        <dbReference type="ARBA" id="ARBA00022692"/>
    </source>
</evidence>
<feature type="transmembrane region" description="Helical" evidence="6">
    <location>
        <begin position="82"/>
        <end position="102"/>
    </location>
</feature>
<keyword evidence="3 6" id="KW-0812">Transmembrane</keyword>
<dbReference type="VEuPathDB" id="FungiDB:ASPGLDRAFT_70585"/>
<dbReference type="AlphaFoldDB" id="A0A1L9V490"/>
<keyword evidence="8" id="KW-1185">Reference proteome</keyword>
<dbReference type="InterPro" id="IPR051633">
    <property type="entry name" value="AceTr"/>
</dbReference>
<proteinExistence type="inferred from homology"/>
<feature type="transmembrane region" description="Helical" evidence="6">
    <location>
        <begin position="208"/>
        <end position="226"/>
    </location>
</feature>
<dbReference type="GeneID" id="34465757"/>
<dbReference type="Proteomes" id="UP000184300">
    <property type="component" value="Unassembled WGS sequence"/>
</dbReference>
<dbReference type="RefSeq" id="XP_022395453.1">
    <property type="nucleotide sequence ID" value="XM_022549497.1"/>
</dbReference>
<evidence type="ECO:0000256" key="1">
    <source>
        <dbReference type="ARBA" id="ARBA00004141"/>
    </source>
</evidence>
<dbReference type="GO" id="GO:0005886">
    <property type="term" value="C:plasma membrane"/>
    <property type="evidence" value="ECO:0007669"/>
    <property type="project" value="TreeGrafter"/>
</dbReference>
<evidence type="ECO:0008006" key="9">
    <source>
        <dbReference type="Google" id="ProtNLM"/>
    </source>
</evidence>
<gene>
    <name evidence="7" type="ORF">ASPGLDRAFT_70585</name>
</gene>
<evidence type="ECO:0000256" key="6">
    <source>
        <dbReference type="SAM" id="Phobius"/>
    </source>
</evidence>
<dbReference type="PANTHER" id="PTHR31123">
    <property type="entry name" value="ACCUMULATION OF DYADS PROTEIN 2-RELATED"/>
    <property type="match status" value="1"/>
</dbReference>
<organism evidence="7 8">
    <name type="scientific">Aspergillus glaucus CBS 516.65</name>
    <dbReference type="NCBI Taxonomy" id="1160497"/>
    <lineage>
        <taxon>Eukaryota</taxon>
        <taxon>Fungi</taxon>
        <taxon>Dikarya</taxon>
        <taxon>Ascomycota</taxon>
        <taxon>Pezizomycotina</taxon>
        <taxon>Eurotiomycetes</taxon>
        <taxon>Eurotiomycetidae</taxon>
        <taxon>Eurotiales</taxon>
        <taxon>Aspergillaceae</taxon>
        <taxon>Aspergillus</taxon>
        <taxon>Aspergillus subgen. Aspergillus</taxon>
    </lineage>
</organism>
<sequence>MLALPPTAPYQDGDKIEACPSSDCIERLKTQDVRFQPPPLPSIHRSLANPSPLGLLSFATGIFLLSMLGVHTRSIEQTNMAIGVLLCFGGICQFLSGIMEFINGNTFGATVFPSYGAFNLSFAMIFLPGTGIQAAYTDARGNIQSTFYDAVGIYCWAWFILTIIYTIAAIRSSWVLFMTLLFLDMELLLLATGYMLNSDKVLVVGNSVGFLVAFCSYWAGCAALWSDVTPLNITTFPMSDSQ</sequence>
<dbReference type="InterPro" id="IPR000791">
    <property type="entry name" value="Gpr1/Fun34/SatP-like"/>
</dbReference>
<dbReference type="PANTHER" id="PTHR31123:SF1">
    <property type="entry name" value="ACCUMULATION OF DYADS PROTEIN 2-RELATED"/>
    <property type="match status" value="1"/>
</dbReference>
<evidence type="ECO:0000313" key="7">
    <source>
        <dbReference type="EMBL" id="OJJ78755.1"/>
    </source>
</evidence>
<comment type="subcellular location">
    <subcellularLocation>
        <location evidence="1">Membrane</location>
        <topology evidence="1">Multi-pass membrane protein</topology>
    </subcellularLocation>
</comment>
<dbReference type="OrthoDB" id="3648309at2759"/>
<feature type="transmembrane region" description="Helical" evidence="6">
    <location>
        <begin position="147"/>
        <end position="168"/>
    </location>
</feature>
<feature type="transmembrane region" description="Helical" evidence="6">
    <location>
        <begin position="174"/>
        <end position="196"/>
    </location>
</feature>